<dbReference type="AlphaFoldDB" id="A0A132A489"/>
<protein>
    <submittedName>
        <fullName evidence="1">Uncharacterized protein</fullName>
    </submittedName>
</protein>
<reference evidence="1 2" key="1">
    <citation type="journal article" date="2015" name="Parasit. Vectors">
        <title>Draft genome of the scabies mite.</title>
        <authorList>
            <person name="Rider S.D.Jr."/>
            <person name="Morgan M.S."/>
            <person name="Arlian L.G."/>
        </authorList>
    </citation>
    <scope>NUCLEOTIDE SEQUENCE [LARGE SCALE GENOMIC DNA]</scope>
    <source>
        <strain evidence="1">Arlian Lab</strain>
    </source>
</reference>
<dbReference type="Proteomes" id="UP000616769">
    <property type="component" value="Unassembled WGS sequence"/>
</dbReference>
<comment type="caution">
    <text evidence="1">The sequence shown here is derived from an EMBL/GenBank/DDBJ whole genome shotgun (WGS) entry which is preliminary data.</text>
</comment>
<accession>A0A132A489</accession>
<proteinExistence type="predicted"/>
<dbReference type="VEuPathDB" id="VectorBase:SSCA001369"/>
<name>A0A132A489_SARSC</name>
<evidence type="ECO:0000313" key="1">
    <source>
        <dbReference type="EMBL" id="KPM05734.1"/>
    </source>
</evidence>
<sequence>MSGSTNLLFSKRAVEVTFSSIDDLRLRLIRLRESRSETIQLSSDHMEYMQTIEEDLDDLKTLVNAISSSLWRKILLTRANHGDLEDLTAHYREFRSECHRSHIARLELIRQIEVLRQMETGLLATVRFYHRAFEQTYDWLFAFQRIANRVENRELI</sequence>
<evidence type="ECO:0000313" key="2">
    <source>
        <dbReference type="Proteomes" id="UP000616769"/>
    </source>
</evidence>
<dbReference type="EMBL" id="JXLN01010449">
    <property type="protein sequence ID" value="KPM05734.1"/>
    <property type="molecule type" value="Genomic_DNA"/>
</dbReference>
<gene>
    <name evidence="1" type="ORF">QR98_0042030</name>
</gene>
<organism evidence="1 2">
    <name type="scientific">Sarcoptes scabiei</name>
    <name type="common">Itch mite</name>
    <name type="synonym">Acarus scabiei</name>
    <dbReference type="NCBI Taxonomy" id="52283"/>
    <lineage>
        <taxon>Eukaryota</taxon>
        <taxon>Metazoa</taxon>
        <taxon>Ecdysozoa</taxon>
        <taxon>Arthropoda</taxon>
        <taxon>Chelicerata</taxon>
        <taxon>Arachnida</taxon>
        <taxon>Acari</taxon>
        <taxon>Acariformes</taxon>
        <taxon>Sarcoptiformes</taxon>
        <taxon>Astigmata</taxon>
        <taxon>Psoroptidia</taxon>
        <taxon>Sarcoptoidea</taxon>
        <taxon>Sarcoptidae</taxon>
        <taxon>Sarcoptinae</taxon>
        <taxon>Sarcoptes</taxon>
    </lineage>
</organism>